<dbReference type="Proteomes" id="UP000664132">
    <property type="component" value="Unassembled WGS sequence"/>
</dbReference>
<keyword evidence="3" id="KW-1185">Reference proteome</keyword>
<feature type="compositionally biased region" description="Acidic residues" evidence="1">
    <location>
        <begin position="196"/>
        <end position="213"/>
    </location>
</feature>
<reference evidence="2" key="1">
    <citation type="submission" date="2021-02" db="EMBL/GenBank/DDBJ databases">
        <title>Genome sequence Cadophora malorum strain M34.</title>
        <authorList>
            <person name="Stefanovic E."/>
            <person name="Vu D."/>
            <person name="Scully C."/>
            <person name="Dijksterhuis J."/>
            <person name="Roader J."/>
            <person name="Houbraken J."/>
        </authorList>
    </citation>
    <scope>NUCLEOTIDE SEQUENCE</scope>
    <source>
        <strain evidence="2">M34</strain>
    </source>
</reference>
<dbReference type="EMBL" id="JAFJYH010000098">
    <property type="protein sequence ID" value="KAG4419780.1"/>
    <property type="molecule type" value="Genomic_DNA"/>
</dbReference>
<evidence type="ECO:0000313" key="2">
    <source>
        <dbReference type="EMBL" id="KAG4419780.1"/>
    </source>
</evidence>
<proteinExistence type="predicted"/>
<evidence type="ECO:0000256" key="1">
    <source>
        <dbReference type="SAM" id="MobiDB-lite"/>
    </source>
</evidence>
<protein>
    <submittedName>
        <fullName evidence="2">Uncharacterized protein</fullName>
    </submittedName>
</protein>
<sequence length="260" mass="29827">MSKRMGSEASRATKRPRKDPPQPRAVGWSRNDQMRLDATKGPDWTTWKRFRNLMSKAYLFHYALRSAISCRTGGEAPDKQTLPQRSNSHKGFVKMIQKAIEDLKQSRGRHSVENPKSPHLADLHAVIKAWDISARSASLLRIELKTIKGDSLYQRWPLRNRMPDLKKRISNPMLMEKSCLGEDESEDDDPKSNDPAPDDLESYDPESEDDDPDKEDHRLDEPGLEDNSMPGLAPLDLDNKEDFGEPPYDNDWDLNDYPEL</sequence>
<feature type="region of interest" description="Disordered" evidence="1">
    <location>
        <begin position="1"/>
        <end position="32"/>
    </location>
</feature>
<evidence type="ECO:0000313" key="3">
    <source>
        <dbReference type="Proteomes" id="UP000664132"/>
    </source>
</evidence>
<comment type="caution">
    <text evidence="2">The sequence shown here is derived from an EMBL/GenBank/DDBJ whole genome shotgun (WGS) entry which is preliminary data.</text>
</comment>
<feature type="compositionally biased region" description="Acidic residues" evidence="1">
    <location>
        <begin position="248"/>
        <end position="260"/>
    </location>
</feature>
<dbReference type="AlphaFoldDB" id="A0A8H7TIH7"/>
<organism evidence="2 3">
    <name type="scientific">Cadophora malorum</name>
    <dbReference type="NCBI Taxonomy" id="108018"/>
    <lineage>
        <taxon>Eukaryota</taxon>
        <taxon>Fungi</taxon>
        <taxon>Dikarya</taxon>
        <taxon>Ascomycota</taxon>
        <taxon>Pezizomycotina</taxon>
        <taxon>Leotiomycetes</taxon>
        <taxon>Helotiales</taxon>
        <taxon>Ploettnerulaceae</taxon>
        <taxon>Cadophora</taxon>
    </lineage>
</organism>
<accession>A0A8H7TIH7</accession>
<name>A0A8H7TIH7_9HELO</name>
<gene>
    <name evidence="2" type="ORF">IFR04_007090</name>
</gene>
<feature type="region of interest" description="Disordered" evidence="1">
    <location>
        <begin position="180"/>
        <end position="260"/>
    </location>
</feature>